<protein>
    <submittedName>
        <fullName evidence="2">Uncharacterized protein</fullName>
    </submittedName>
</protein>
<evidence type="ECO:0000256" key="1">
    <source>
        <dbReference type="SAM" id="MobiDB-lite"/>
    </source>
</evidence>
<organism evidence="2">
    <name type="scientific">marine metagenome</name>
    <dbReference type="NCBI Taxonomy" id="408172"/>
    <lineage>
        <taxon>unclassified sequences</taxon>
        <taxon>metagenomes</taxon>
        <taxon>ecological metagenomes</taxon>
    </lineage>
</organism>
<sequence length="42" mass="4549">RSSGRPPSTPSCRPWAWSTTTSPAAPPTPRSRHCGRTSSARR</sequence>
<dbReference type="EMBL" id="UINC01012229">
    <property type="protein sequence ID" value="SVA53510.1"/>
    <property type="molecule type" value="Genomic_DNA"/>
</dbReference>
<gene>
    <name evidence="2" type="ORF">METZ01_LOCUS106364</name>
</gene>
<evidence type="ECO:0000313" key="2">
    <source>
        <dbReference type="EMBL" id="SVA53510.1"/>
    </source>
</evidence>
<reference evidence="2" key="1">
    <citation type="submission" date="2018-05" db="EMBL/GenBank/DDBJ databases">
        <authorList>
            <person name="Lanie J.A."/>
            <person name="Ng W.-L."/>
            <person name="Kazmierczak K.M."/>
            <person name="Andrzejewski T.M."/>
            <person name="Davidsen T.M."/>
            <person name="Wayne K.J."/>
            <person name="Tettelin H."/>
            <person name="Glass J.I."/>
            <person name="Rusch D."/>
            <person name="Podicherti R."/>
            <person name="Tsui H.-C.T."/>
            <person name="Winkler M.E."/>
        </authorList>
    </citation>
    <scope>NUCLEOTIDE SEQUENCE</scope>
</reference>
<feature type="non-terminal residue" evidence="2">
    <location>
        <position position="42"/>
    </location>
</feature>
<dbReference type="AlphaFoldDB" id="A0A381WLY5"/>
<feature type="compositionally biased region" description="Basic residues" evidence="1">
    <location>
        <begin position="30"/>
        <end position="42"/>
    </location>
</feature>
<accession>A0A381WLY5</accession>
<feature type="region of interest" description="Disordered" evidence="1">
    <location>
        <begin position="1"/>
        <end position="42"/>
    </location>
</feature>
<proteinExistence type="predicted"/>
<feature type="compositionally biased region" description="Low complexity" evidence="1">
    <location>
        <begin position="14"/>
        <end position="23"/>
    </location>
</feature>
<name>A0A381WLY5_9ZZZZ</name>
<feature type="non-terminal residue" evidence="2">
    <location>
        <position position="1"/>
    </location>
</feature>